<reference evidence="3" key="3">
    <citation type="submission" date="2025-09" db="UniProtKB">
        <authorList>
            <consortium name="Ensembl"/>
        </authorList>
    </citation>
    <scope>IDENTIFICATION</scope>
</reference>
<dbReference type="FunFam" id="2.30.30.40:FF:000133">
    <property type="entry name" value="FYN-binding protein-like isoform X2"/>
    <property type="match status" value="1"/>
</dbReference>
<accession>W5M0F2</accession>
<dbReference type="InterPro" id="IPR029294">
    <property type="entry name" value="hSH3"/>
</dbReference>
<feature type="domain" description="Helically-extended SH3" evidence="2">
    <location>
        <begin position="11"/>
        <end position="88"/>
    </location>
</feature>
<evidence type="ECO:0000259" key="2">
    <source>
        <dbReference type="Pfam" id="PF14603"/>
    </source>
</evidence>
<dbReference type="InterPro" id="IPR043443">
    <property type="entry name" value="FYB1/2-like"/>
</dbReference>
<evidence type="ECO:0000313" key="3">
    <source>
        <dbReference type="Ensembl" id="ENSLOCP00000001859.1"/>
    </source>
</evidence>
<dbReference type="SUPFAM" id="SSF50044">
    <property type="entry name" value="SH3-domain"/>
    <property type="match status" value="2"/>
</dbReference>
<dbReference type="AlphaFoldDB" id="W5M0F2"/>
<reference evidence="3" key="2">
    <citation type="submission" date="2025-08" db="UniProtKB">
        <authorList>
            <consortium name="Ensembl"/>
        </authorList>
    </citation>
    <scope>IDENTIFICATION</scope>
</reference>
<dbReference type="Gene3D" id="2.30.30.40">
    <property type="entry name" value="SH3 Domains"/>
    <property type="match status" value="2"/>
</dbReference>
<evidence type="ECO:0000313" key="4">
    <source>
        <dbReference type="Proteomes" id="UP000018468"/>
    </source>
</evidence>
<dbReference type="HOGENOM" id="CLU_038586_0_0_1"/>
<reference evidence="4" key="1">
    <citation type="submission" date="2011-12" db="EMBL/GenBank/DDBJ databases">
        <title>The Draft Genome of Lepisosteus oculatus.</title>
        <authorList>
            <consortium name="The Broad Institute Genome Assembly &amp; Analysis Group"/>
            <consortium name="Computational R&amp;D Group"/>
            <consortium name="and Sequencing Platform"/>
            <person name="Di Palma F."/>
            <person name="Alfoldi J."/>
            <person name="Johnson J."/>
            <person name="Berlin A."/>
            <person name="Gnerre S."/>
            <person name="Jaffe D."/>
            <person name="MacCallum I."/>
            <person name="Young S."/>
            <person name="Walker B.J."/>
            <person name="Lander E.S."/>
            <person name="Lindblad-Toh K."/>
        </authorList>
    </citation>
    <scope>NUCLEOTIDE SEQUENCE [LARGE SCALE GENOMIC DNA]</scope>
</reference>
<dbReference type="PANTHER" id="PTHR16830:SF11">
    <property type="entry name" value="PML-RARA-REGULATED ADAPTER MOLECULE 1"/>
    <property type="match status" value="1"/>
</dbReference>
<dbReference type="Bgee" id="ENSLOCG00000001605">
    <property type="expression patterns" value="Expressed in ovary and 10 other cell types or tissues"/>
</dbReference>
<dbReference type="EMBL" id="AHAT01011246">
    <property type="status" value="NOT_ANNOTATED_CDS"/>
    <property type="molecule type" value="Genomic_DNA"/>
</dbReference>
<feature type="domain" description="Helically-extended SH3" evidence="2">
    <location>
        <begin position="164"/>
        <end position="232"/>
    </location>
</feature>
<dbReference type="Ensembl" id="ENSLOCT00000001864.1">
    <property type="protein sequence ID" value="ENSLOCP00000001859.1"/>
    <property type="gene ID" value="ENSLOCG00000001605.1"/>
</dbReference>
<sequence length="233" mass="26544">MKEKQKKESEIRKKFKLTGPIEVLHAAKARHDWRGTKNDLCVRQGDSLEIIRVKNNPEGKWLARTPKGACEDGYISNTCVDVDYEEVKRKIRSQTLESSPGPTVIDEDFYDDVGSSDQMNRNYSQLKIFVRSLSHYLPITTPTPCSFSLDPKKSKKQEKEEKEFRKKFKFEGPIEVICQMMVNPNASLKKGGGKDLTLVCGEILDVIQLVNDKKALCRNSQGKYGYVPRIALL</sequence>
<organism evidence="3 4">
    <name type="scientific">Lepisosteus oculatus</name>
    <name type="common">Spotted gar</name>
    <dbReference type="NCBI Taxonomy" id="7918"/>
    <lineage>
        <taxon>Eukaryota</taxon>
        <taxon>Metazoa</taxon>
        <taxon>Chordata</taxon>
        <taxon>Craniata</taxon>
        <taxon>Vertebrata</taxon>
        <taxon>Euteleostomi</taxon>
        <taxon>Actinopterygii</taxon>
        <taxon>Neopterygii</taxon>
        <taxon>Holostei</taxon>
        <taxon>Semionotiformes</taxon>
        <taxon>Lepisosteidae</taxon>
        <taxon>Lepisosteus</taxon>
    </lineage>
</organism>
<dbReference type="EMBL" id="AHAT01011245">
    <property type="status" value="NOT_ANNOTATED_CDS"/>
    <property type="molecule type" value="Genomic_DNA"/>
</dbReference>
<keyword evidence="1" id="KW-0597">Phosphoprotein</keyword>
<proteinExistence type="predicted"/>
<dbReference type="GO" id="GO:0007229">
    <property type="term" value="P:integrin-mediated signaling pathway"/>
    <property type="evidence" value="ECO:0007669"/>
    <property type="project" value="InterPro"/>
</dbReference>
<name>W5M0F2_LEPOC</name>
<protein>
    <recommendedName>
        <fullName evidence="2">Helically-extended SH3 domain-containing protein</fullName>
    </recommendedName>
</protein>
<dbReference type="GeneTree" id="ENSGT00530000063460"/>
<dbReference type="Proteomes" id="UP000018468">
    <property type="component" value="Linkage group LG19"/>
</dbReference>
<dbReference type="PANTHER" id="PTHR16830">
    <property type="entry name" value="SH2 CONTAINING ADAPTOR PRAM-1 RELATED"/>
    <property type="match status" value="1"/>
</dbReference>
<evidence type="ECO:0000256" key="1">
    <source>
        <dbReference type="ARBA" id="ARBA00022553"/>
    </source>
</evidence>
<keyword evidence="4" id="KW-1185">Reference proteome</keyword>
<dbReference type="Pfam" id="PF14603">
    <property type="entry name" value="hSH3"/>
    <property type="match status" value="2"/>
</dbReference>
<dbReference type="InterPro" id="IPR036028">
    <property type="entry name" value="SH3-like_dom_sf"/>
</dbReference>
<dbReference type="GO" id="GO:0005886">
    <property type="term" value="C:plasma membrane"/>
    <property type="evidence" value="ECO:0007669"/>
    <property type="project" value="InterPro"/>
</dbReference>